<accession>A0A1A9UZW9</accession>
<keyword evidence="2" id="KW-0175">Coiled coil</keyword>
<feature type="coiled-coil region" evidence="2">
    <location>
        <begin position="39"/>
        <end position="66"/>
    </location>
</feature>
<dbReference type="GO" id="GO:0007034">
    <property type="term" value="P:vacuolar transport"/>
    <property type="evidence" value="ECO:0007669"/>
    <property type="project" value="InterPro"/>
</dbReference>
<dbReference type="AlphaFoldDB" id="A0A1A9UZW9"/>
<dbReference type="STRING" id="7395.A0A1A9UZW9"/>
<organism evidence="4 5">
    <name type="scientific">Glossina austeni</name>
    <name type="common">Savannah tsetse fly</name>
    <dbReference type="NCBI Taxonomy" id="7395"/>
    <lineage>
        <taxon>Eukaryota</taxon>
        <taxon>Metazoa</taxon>
        <taxon>Ecdysozoa</taxon>
        <taxon>Arthropoda</taxon>
        <taxon>Hexapoda</taxon>
        <taxon>Insecta</taxon>
        <taxon>Pterygota</taxon>
        <taxon>Neoptera</taxon>
        <taxon>Endopterygota</taxon>
        <taxon>Diptera</taxon>
        <taxon>Brachycera</taxon>
        <taxon>Muscomorpha</taxon>
        <taxon>Hippoboscoidea</taxon>
        <taxon>Glossinidae</taxon>
        <taxon>Glossina</taxon>
    </lineage>
</organism>
<keyword evidence="5" id="KW-1185">Reference proteome</keyword>
<protein>
    <submittedName>
        <fullName evidence="4">Uncharacterized protein</fullName>
    </submittedName>
</protein>
<dbReference type="InterPro" id="IPR005024">
    <property type="entry name" value="Snf7_fam"/>
</dbReference>
<feature type="compositionally biased region" description="Basic and acidic residues" evidence="3">
    <location>
        <begin position="79"/>
        <end position="103"/>
    </location>
</feature>
<comment type="similarity">
    <text evidence="1">Belongs to the SNF7 family.</text>
</comment>
<name>A0A1A9UZW9_GLOAU</name>
<evidence type="ECO:0000313" key="4">
    <source>
        <dbReference type="EnsemblMetazoa" id="GAUT021212-PA"/>
    </source>
</evidence>
<dbReference type="EnsemblMetazoa" id="GAUT021212-RA">
    <property type="protein sequence ID" value="GAUT021212-PA"/>
    <property type="gene ID" value="GAUT021212"/>
</dbReference>
<proteinExistence type="inferred from homology"/>
<reference evidence="4" key="1">
    <citation type="submission" date="2020-05" db="UniProtKB">
        <authorList>
            <consortium name="EnsemblMetazoa"/>
        </authorList>
    </citation>
    <scope>IDENTIFICATION</scope>
    <source>
        <strain evidence="4">TTRI</strain>
    </source>
</reference>
<evidence type="ECO:0000313" key="5">
    <source>
        <dbReference type="Proteomes" id="UP000078200"/>
    </source>
</evidence>
<dbReference type="VEuPathDB" id="VectorBase:GAUT021212"/>
<evidence type="ECO:0000256" key="2">
    <source>
        <dbReference type="SAM" id="Coils"/>
    </source>
</evidence>
<feature type="region of interest" description="Disordered" evidence="3">
    <location>
        <begin position="71"/>
        <end position="109"/>
    </location>
</feature>
<evidence type="ECO:0000256" key="3">
    <source>
        <dbReference type="SAM" id="MobiDB-lite"/>
    </source>
</evidence>
<dbReference type="Pfam" id="PF03357">
    <property type="entry name" value="Snf7"/>
    <property type="match status" value="1"/>
</dbReference>
<dbReference type="Proteomes" id="UP000078200">
    <property type="component" value="Unassembled WGS sequence"/>
</dbReference>
<evidence type="ECO:0000256" key="1">
    <source>
        <dbReference type="ARBA" id="ARBA00006190"/>
    </source>
</evidence>
<sequence>MLMRLYATDIECAQVGMNIVDTLKHGNEALKKMHATGDVNEIERIMNETREGNKKLTLELDALVAEEEAENLKLSEVPQDERSLPSADETLKESKTAITEKPKKILTQS</sequence>